<dbReference type="PANTHER" id="PTHR30537">
    <property type="entry name" value="HTH-TYPE TRANSCRIPTIONAL REGULATOR"/>
    <property type="match status" value="1"/>
</dbReference>
<reference evidence="6 7" key="1">
    <citation type="submission" date="2019-03" db="EMBL/GenBank/DDBJ databases">
        <title>Genomic Encyclopedia of Type Strains, Phase IV (KMG-IV): sequencing the most valuable type-strain genomes for metagenomic binning, comparative biology and taxonomic classification.</title>
        <authorList>
            <person name="Goeker M."/>
        </authorList>
    </citation>
    <scope>NUCLEOTIDE SEQUENCE [LARGE SCALE GENOMIC DNA]</scope>
    <source>
        <strain evidence="6 7">DSM 103792</strain>
    </source>
</reference>
<dbReference type="Proteomes" id="UP000295375">
    <property type="component" value="Unassembled WGS sequence"/>
</dbReference>
<proteinExistence type="inferred from homology"/>
<gene>
    <name evidence="6" type="ORF">EV696_11172</name>
</gene>
<keyword evidence="2" id="KW-0805">Transcription regulation</keyword>
<evidence type="ECO:0000313" key="7">
    <source>
        <dbReference type="Proteomes" id="UP000295375"/>
    </source>
</evidence>
<feature type="domain" description="HTH lysR-type" evidence="5">
    <location>
        <begin position="5"/>
        <end position="62"/>
    </location>
</feature>
<dbReference type="Pfam" id="PF00126">
    <property type="entry name" value="HTH_1"/>
    <property type="match status" value="1"/>
</dbReference>
<evidence type="ECO:0000256" key="4">
    <source>
        <dbReference type="ARBA" id="ARBA00023163"/>
    </source>
</evidence>
<dbReference type="PROSITE" id="PS50931">
    <property type="entry name" value="HTH_LYSR"/>
    <property type="match status" value="1"/>
</dbReference>
<protein>
    <submittedName>
        <fullName evidence="6">DNA-binding transcriptional LysR family regulator</fullName>
    </submittedName>
</protein>
<comment type="similarity">
    <text evidence="1">Belongs to the LysR transcriptional regulatory family.</text>
</comment>
<dbReference type="Gene3D" id="3.40.190.290">
    <property type="match status" value="1"/>
</dbReference>
<dbReference type="InterPro" id="IPR036388">
    <property type="entry name" value="WH-like_DNA-bd_sf"/>
</dbReference>
<dbReference type="AlphaFoldDB" id="A0A4R6UUI5"/>
<dbReference type="SUPFAM" id="SSF53850">
    <property type="entry name" value="Periplasmic binding protein-like II"/>
    <property type="match status" value="1"/>
</dbReference>
<dbReference type="InterPro" id="IPR000847">
    <property type="entry name" value="LysR_HTH_N"/>
</dbReference>
<dbReference type="PRINTS" id="PR00039">
    <property type="entry name" value="HTHLYSR"/>
</dbReference>
<dbReference type="OrthoDB" id="9786526at2"/>
<dbReference type="CDD" id="cd08422">
    <property type="entry name" value="PBP2_CrgA_like"/>
    <property type="match status" value="1"/>
</dbReference>
<keyword evidence="7" id="KW-1185">Reference proteome</keyword>
<dbReference type="SUPFAM" id="SSF46785">
    <property type="entry name" value="Winged helix' DNA-binding domain"/>
    <property type="match status" value="1"/>
</dbReference>
<dbReference type="GO" id="GO:0003700">
    <property type="term" value="F:DNA-binding transcription factor activity"/>
    <property type="evidence" value="ECO:0007669"/>
    <property type="project" value="InterPro"/>
</dbReference>
<dbReference type="RefSeq" id="WP_133591359.1">
    <property type="nucleotide sequence ID" value="NZ_CP037953.1"/>
</dbReference>
<comment type="caution">
    <text evidence="6">The sequence shown here is derived from an EMBL/GenBank/DDBJ whole genome shotgun (WGS) entry which is preliminary data.</text>
</comment>
<dbReference type="PANTHER" id="PTHR30537:SF5">
    <property type="entry name" value="HTH-TYPE TRANSCRIPTIONAL ACTIVATOR TTDR-RELATED"/>
    <property type="match status" value="1"/>
</dbReference>
<accession>A0A4R6UUI5</accession>
<evidence type="ECO:0000256" key="2">
    <source>
        <dbReference type="ARBA" id="ARBA00023015"/>
    </source>
</evidence>
<dbReference type="Pfam" id="PF03466">
    <property type="entry name" value="LysR_substrate"/>
    <property type="match status" value="1"/>
</dbReference>
<dbReference type="EMBL" id="SNYM01000011">
    <property type="protein sequence ID" value="TDQ47144.1"/>
    <property type="molecule type" value="Genomic_DNA"/>
</dbReference>
<dbReference type="InterPro" id="IPR005119">
    <property type="entry name" value="LysR_subst-bd"/>
</dbReference>
<dbReference type="FunFam" id="1.10.10.10:FF:000001">
    <property type="entry name" value="LysR family transcriptional regulator"/>
    <property type="match status" value="1"/>
</dbReference>
<sequence>MSLTERLSDMAIFARVVESAGFSSAARDLSLSKAAVSKAVARLEGHLGVRLLNRTTRKLTPTEAGVTFHVYCRQVVAQADEAEQHLGQLQAAPRGMLKLASPMSFGLAQVTRVLPEFQRRYPDVDVELELVDGKIDLVGGGFDLVIDVGEPSDSSFVARRLTTSRNVIVASPAYLEKHGAPQTPSDLVKHACLKGNCSQDSHWEFIGPNGSESVYVQGPFKINCLLGLRESVLAGQGIARMPSFCVGDDLASGRLKCLLDDFTHKPESIYTLYPHRKHLPSKVKAAIDYFREVFGEKPYWDEVLNNSQCHC</sequence>
<evidence type="ECO:0000256" key="1">
    <source>
        <dbReference type="ARBA" id="ARBA00009437"/>
    </source>
</evidence>
<keyword evidence="4" id="KW-0804">Transcription</keyword>
<dbReference type="GO" id="GO:0003677">
    <property type="term" value="F:DNA binding"/>
    <property type="evidence" value="ECO:0007669"/>
    <property type="project" value="UniProtKB-KW"/>
</dbReference>
<dbReference type="InterPro" id="IPR058163">
    <property type="entry name" value="LysR-type_TF_proteobact-type"/>
</dbReference>
<dbReference type="InterPro" id="IPR036390">
    <property type="entry name" value="WH_DNA-bd_sf"/>
</dbReference>
<dbReference type="Gene3D" id="1.10.10.10">
    <property type="entry name" value="Winged helix-like DNA-binding domain superfamily/Winged helix DNA-binding domain"/>
    <property type="match status" value="1"/>
</dbReference>
<keyword evidence="3 6" id="KW-0238">DNA-binding</keyword>
<evidence type="ECO:0000313" key="6">
    <source>
        <dbReference type="EMBL" id="TDQ47144.1"/>
    </source>
</evidence>
<evidence type="ECO:0000259" key="5">
    <source>
        <dbReference type="PROSITE" id="PS50931"/>
    </source>
</evidence>
<organism evidence="6 7">
    <name type="scientific">Permianibacter aggregans</name>
    <dbReference type="NCBI Taxonomy" id="1510150"/>
    <lineage>
        <taxon>Bacteria</taxon>
        <taxon>Pseudomonadati</taxon>
        <taxon>Pseudomonadota</taxon>
        <taxon>Gammaproteobacteria</taxon>
        <taxon>Pseudomonadales</taxon>
        <taxon>Pseudomonadaceae</taxon>
        <taxon>Permianibacter</taxon>
    </lineage>
</organism>
<evidence type="ECO:0000256" key="3">
    <source>
        <dbReference type="ARBA" id="ARBA00023125"/>
    </source>
</evidence>
<name>A0A4R6UUI5_9GAMM</name>